<feature type="compositionally biased region" description="Basic residues" evidence="2">
    <location>
        <begin position="575"/>
        <end position="592"/>
    </location>
</feature>
<dbReference type="VEuPathDB" id="CryptoDB:Cvel_11293"/>
<dbReference type="EMBL" id="CDMZ01005260">
    <property type="protein sequence ID" value="CEM52474.1"/>
    <property type="molecule type" value="Genomic_DNA"/>
</dbReference>
<feature type="compositionally biased region" description="Polar residues" evidence="2">
    <location>
        <begin position="560"/>
        <end position="570"/>
    </location>
</feature>
<name>A0A0G4I6C4_9ALVE</name>
<sequence length="601" mass="69273">MDLQARLQLFKYFRSERVAQDTENFAKKDRKVGLQVTCKWSGWQAEKAAKREAALASKFELPPVTTLKALLDESRSQREKRTRLRKEAWERSCEVHENRIMRIESDVKRKNAALDMHLRSLPVGQPSATPAQQEALRSLRRWRQRRWYWILMMWPTIAQWAVRFAFHRLQYRLTTMRKQNLARKYVALWRKRVACFKRLRLFRAFGKFGQMLARSQMLGRASGKLAKFLDELLRFLTIKDLRHAGRILISTSRFQRTYQKSKSHWRETHAKMHDQFVVLERSLCSHRYQTPECVKAVLSGSPTLSSPGRKSRARINSALNEFASADERMLGGGLTEPDENLFADGATTFREEEEVTERSDLSAPSIKVPAAASIALSRMSSKSSVGAKSAKSISRQKSSKGKGGKGKKKKKEEDSFCDLDDPADSLLLDDDTRRDLLKQLIKQRRRSYQHALMKWKAQMEAFRRECRLRESKVWSLKPLDPVSYLEPGAGMHAAVAAAEREAAFINKQSEIHGIRAVIMPAPPDHPRTYHKEEAKTILMDFYRMERRCKEQEEATGQMLVESSQTLTNLMSKRLEKQKKKKGGSKSPKRQKSKAANTAGDN</sequence>
<feature type="transmembrane region" description="Helical" evidence="3">
    <location>
        <begin position="147"/>
        <end position="166"/>
    </location>
</feature>
<accession>A0A0G4I6C4</accession>
<keyword evidence="1" id="KW-0175">Coiled coil</keyword>
<feature type="compositionally biased region" description="Basic residues" evidence="2">
    <location>
        <begin position="397"/>
        <end position="410"/>
    </location>
</feature>
<dbReference type="AlphaFoldDB" id="A0A0G4I6C4"/>
<organism evidence="4">
    <name type="scientific">Chromera velia CCMP2878</name>
    <dbReference type="NCBI Taxonomy" id="1169474"/>
    <lineage>
        <taxon>Eukaryota</taxon>
        <taxon>Sar</taxon>
        <taxon>Alveolata</taxon>
        <taxon>Colpodellida</taxon>
        <taxon>Chromeraceae</taxon>
        <taxon>Chromera</taxon>
    </lineage>
</organism>
<protein>
    <submittedName>
        <fullName evidence="4">Uncharacterized protein</fullName>
    </submittedName>
</protein>
<evidence type="ECO:0000256" key="2">
    <source>
        <dbReference type="SAM" id="MobiDB-lite"/>
    </source>
</evidence>
<feature type="region of interest" description="Disordered" evidence="2">
    <location>
        <begin position="553"/>
        <end position="601"/>
    </location>
</feature>
<evidence type="ECO:0000256" key="1">
    <source>
        <dbReference type="SAM" id="Coils"/>
    </source>
</evidence>
<gene>
    <name evidence="4" type="ORF">Cvel_11293</name>
</gene>
<keyword evidence="3" id="KW-0812">Transmembrane</keyword>
<feature type="region of interest" description="Disordered" evidence="2">
    <location>
        <begin position="385"/>
        <end position="415"/>
    </location>
</feature>
<keyword evidence="3" id="KW-0472">Membrane</keyword>
<reference evidence="4" key="1">
    <citation type="submission" date="2014-11" db="EMBL/GenBank/DDBJ databases">
        <authorList>
            <person name="Otto D Thomas"/>
            <person name="Naeem Raeece"/>
        </authorList>
    </citation>
    <scope>NUCLEOTIDE SEQUENCE</scope>
</reference>
<proteinExistence type="predicted"/>
<keyword evidence="3" id="KW-1133">Transmembrane helix</keyword>
<evidence type="ECO:0000313" key="4">
    <source>
        <dbReference type="EMBL" id="CEM52474.1"/>
    </source>
</evidence>
<feature type="coiled-coil region" evidence="1">
    <location>
        <begin position="67"/>
        <end position="106"/>
    </location>
</feature>
<evidence type="ECO:0000256" key="3">
    <source>
        <dbReference type="SAM" id="Phobius"/>
    </source>
</evidence>